<dbReference type="EMBL" id="GCHU01025887">
    <property type="protein sequence ID" value="JAG85532.1"/>
    <property type="molecule type" value="Transcribed_RNA"/>
</dbReference>
<organism evidence="2">
    <name type="scientific">Wollemia nobilis</name>
    <dbReference type="NCBI Taxonomy" id="56998"/>
    <lineage>
        <taxon>Eukaryota</taxon>
        <taxon>Viridiplantae</taxon>
        <taxon>Streptophyta</taxon>
        <taxon>Embryophyta</taxon>
        <taxon>Tracheophyta</taxon>
        <taxon>Spermatophyta</taxon>
        <taxon>Pinopsida</taxon>
        <taxon>Pinidae</taxon>
        <taxon>Conifers II</taxon>
        <taxon>Araucariales</taxon>
        <taxon>Araucariaceae</taxon>
        <taxon>Wollemia</taxon>
    </lineage>
</organism>
<accession>A0A0C9S197</accession>
<dbReference type="GO" id="GO:0009507">
    <property type="term" value="C:chloroplast"/>
    <property type="evidence" value="ECO:0007669"/>
    <property type="project" value="TreeGrafter"/>
</dbReference>
<feature type="compositionally biased region" description="Acidic residues" evidence="1">
    <location>
        <begin position="108"/>
        <end position="130"/>
    </location>
</feature>
<dbReference type="Gene3D" id="3.10.450.40">
    <property type="match status" value="1"/>
</dbReference>
<dbReference type="GO" id="GO:1901259">
    <property type="term" value="P:chloroplast rRNA processing"/>
    <property type="evidence" value="ECO:0007669"/>
    <property type="project" value="TreeGrafter"/>
</dbReference>
<evidence type="ECO:0000256" key="1">
    <source>
        <dbReference type="SAM" id="MobiDB-lite"/>
    </source>
</evidence>
<dbReference type="Pfam" id="PF11523">
    <property type="entry name" value="DUF3223"/>
    <property type="match status" value="1"/>
</dbReference>
<dbReference type="PANTHER" id="PTHR33415:SF15">
    <property type="entry name" value="PROTEIN DCL HOMOLOG, CHLOROPLASTIC"/>
    <property type="match status" value="1"/>
</dbReference>
<feature type="region of interest" description="Disordered" evidence="1">
    <location>
        <begin position="82"/>
        <end position="130"/>
    </location>
</feature>
<proteinExistence type="predicted"/>
<dbReference type="AlphaFoldDB" id="A0A0C9S197"/>
<reference evidence="2" key="1">
    <citation type="submission" date="2015-02" db="EMBL/GenBank/DDBJ databases">
        <title>A transcriptome of Wollemia nobilis - a relic of Gondwana.</title>
        <authorList>
            <person name="Chia J.Y."/>
            <person name="Leong Y.S."/>
            <person name="Abdul Karim S."/>
            <person name="Wan Azmi N."/>
            <person name="Hercus R."/>
            <person name="Croft L."/>
        </authorList>
    </citation>
    <scope>NUCLEOTIDE SEQUENCE</scope>
    <source>
        <strain evidence="2">MaeBrown</strain>
        <tissue evidence="2">Leaf</tissue>
    </source>
</reference>
<feature type="compositionally biased region" description="Polar residues" evidence="1">
    <location>
        <begin position="85"/>
        <end position="97"/>
    </location>
</feature>
<name>A0A0C9S197_9CONI</name>
<protein>
    <submittedName>
        <fullName evidence="2">TSA: Wollemia nobilis Ref_Wollemi_Transcript_26083_1213 transcribed RNA sequence</fullName>
    </submittedName>
</protein>
<evidence type="ECO:0000313" key="2">
    <source>
        <dbReference type="EMBL" id="JAG85532.1"/>
    </source>
</evidence>
<sequence>MISMTPNKPLLGTLSIKDCPMLDTLNFVSTQLGFRHKPSITKAHLHNHIASALPSPKIPTLNFSTKPLQLFTSPLLRPCDHRLHSSGNNGVSPSLLQRPTYAPKEERAEEEEEDGNESDLFGDDEEEEEDGEVNFTNWIDWEDEILKDTQPLTRFVKMILHSHRYRSGERLAPEDEKIVLEKLLPYHPDLEEKVGCGVDFISVAYHPDFAYSRCLFITRTDGESIDFSFWKCLRGLVRKKYPLFAETFIAKHLTPRSS</sequence>
<dbReference type="PANTHER" id="PTHR33415">
    <property type="entry name" value="PROTEIN EMBRYO DEFECTIVE 514"/>
    <property type="match status" value="1"/>
</dbReference>
<dbReference type="GO" id="GO:0009658">
    <property type="term" value="P:chloroplast organization"/>
    <property type="evidence" value="ECO:0007669"/>
    <property type="project" value="TreeGrafter"/>
</dbReference>
<dbReference type="InterPro" id="IPR044673">
    <property type="entry name" value="DCL-like"/>
</dbReference>